<comment type="caution">
    <text evidence="1">The sequence shown here is derived from an EMBL/GenBank/DDBJ whole genome shotgun (WGS) entry which is preliminary data.</text>
</comment>
<sequence length="438" mass="50021">MSLPSRTASLELLPLETLLPIVTSLPGLDTLWNLLRASPHIWRLFNDHALFITEGILSGPNSILPHGIAEAVRAVILARSKALPFRNLHEFQVQFLRSVFPVFKKSDEKEKYITLGPELLSAAAPPVVVLRSVIATAHQITALSQACLMSYLERVRDPSFRPLHPVDPKIRYTHGYGPEDRRVPAWDRVFDGAPVKVVDAGQPSWVEEMRVVRALWVIQLVVEVYRQTDALGWSTEDVKTLSQMSPAELVDRLDGYLAMRKSEEVRSLMHYLATLGEATQDTYYRLPRPPPSTRWITASPNRNEEFLRLLRYNPDGTPFMLPAQTDDYKWGQTEKALAREALGMKIFRYLTRQDSFLASPISGVKFDSFRRLGFAFWDEWRMHLLGMASGIKNRAAAHDAFYFFAWESILPPDEVEGLKSELREKGRIEEQRHNELSQ</sequence>
<dbReference type="EMBL" id="JAADYS010002919">
    <property type="protein sequence ID" value="KAF4452949.1"/>
    <property type="molecule type" value="Genomic_DNA"/>
</dbReference>
<evidence type="ECO:0008006" key="3">
    <source>
        <dbReference type="Google" id="ProtNLM"/>
    </source>
</evidence>
<protein>
    <recommendedName>
        <fullName evidence="3">F-box domain-containing protein</fullName>
    </recommendedName>
</protein>
<accession>A0A8H4KP36</accession>
<evidence type="ECO:0000313" key="1">
    <source>
        <dbReference type="EMBL" id="KAF4452949.1"/>
    </source>
</evidence>
<dbReference type="Proteomes" id="UP000554235">
    <property type="component" value="Unassembled WGS sequence"/>
</dbReference>
<name>A0A8H4KP36_9HYPO</name>
<keyword evidence="2" id="KW-1185">Reference proteome</keyword>
<organism evidence="1 2">
    <name type="scientific">Fusarium albosuccineum</name>
    <dbReference type="NCBI Taxonomy" id="1237068"/>
    <lineage>
        <taxon>Eukaryota</taxon>
        <taxon>Fungi</taxon>
        <taxon>Dikarya</taxon>
        <taxon>Ascomycota</taxon>
        <taxon>Pezizomycotina</taxon>
        <taxon>Sordariomycetes</taxon>
        <taxon>Hypocreomycetidae</taxon>
        <taxon>Hypocreales</taxon>
        <taxon>Nectriaceae</taxon>
        <taxon>Fusarium</taxon>
        <taxon>Fusarium decemcellulare species complex</taxon>
    </lineage>
</organism>
<gene>
    <name evidence="1" type="ORF">FALBO_16074</name>
</gene>
<dbReference type="OrthoDB" id="4358152at2759"/>
<proteinExistence type="predicted"/>
<evidence type="ECO:0000313" key="2">
    <source>
        <dbReference type="Proteomes" id="UP000554235"/>
    </source>
</evidence>
<dbReference type="AlphaFoldDB" id="A0A8H4KP36"/>
<reference evidence="1 2" key="1">
    <citation type="submission" date="2020-01" db="EMBL/GenBank/DDBJ databases">
        <title>Identification and distribution of gene clusters putatively required for synthesis of sphingolipid metabolism inhibitors in phylogenetically diverse species of the filamentous fungus Fusarium.</title>
        <authorList>
            <person name="Kim H.-S."/>
            <person name="Busman M."/>
            <person name="Brown D.W."/>
            <person name="Divon H."/>
            <person name="Uhlig S."/>
            <person name="Proctor R.H."/>
        </authorList>
    </citation>
    <scope>NUCLEOTIDE SEQUENCE [LARGE SCALE GENOMIC DNA]</scope>
    <source>
        <strain evidence="1 2">NRRL 20459</strain>
    </source>
</reference>